<evidence type="ECO:0000313" key="15">
    <source>
        <dbReference type="Proteomes" id="UP001652641"/>
    </source>
</evidence>
<dbReference type="InterPro" id="IPR020457">
    <property type="entry name" value="Znf_B-box_chordata"/>
</dbReference>
<protein>
    <recommendedName>
        <fullName evidence="5">RING-type E3 ubiquitin transferase</fullName>
        <ecNumber evidence="5">2.3.2.27</ecNumber>
    </recommendedName>
</protein>
<evidence type="ECO:0000256" key="2">
    <source>
        <dbReference type="ARBA" id="ARBA00004123"/>
    </source>
</evidence>
<keyword evidence="11" id="KW-0175">Coiled coil</keyword>
<evidence type="ECO:0000256" key="10">
    <source>
        <dbReference type="ARBA" id="ARBA00022833"/>
    </source>
</evidence>
<dbReference type="Pfam" id="PF00643">
    <property type="entry name" value="zf-B_box"/>
    <property type="match status" value="1"/>
</dbReference>
<dbReference type="RefSeq" id="XP_072618780.1">
    <property type="nucleotide sequence ID" value="XM_072762679.1"/>
</dbReference>
<evidence type="ECO:0000256" key="11">
    <source>
        <dbReference type="ARBA" id="ARBA00023054"/>
    </source>
</evidence>
<feature type="region of interest" description="Disordered" evidence="13">
    <location>
        <begin position="125"/>
        <end position="168"/>
    </location>
</feature>
<keyword evidence="10" id="KW-0862">Zinc</keyword>
<dbReference type="PANTHER" id="PTHR45915">
    <property type="entry name" value="TRANSCRIPTION INTERMEDIARY FACTOR"/>
    <property type="match status" value="1"/>
</dbReference>
<dbReference type="PROSITE" id="PS50119">
    <property type="entry name" value="ZF_BBOX"/>
    <property type="match status" value="2"/>
</dbReference>
<feature type="compositionally biased region" description="Pro residues" evidence="13">
    <location>
        <begin position="50"/>
        <end position="59"/>
    </location>
</feature>
<dbReference type="SUPFAM" id="SSF57845">
    <property type="entry name" value="B-box zinc-binding domain"/>
    <property type="match status" value="1"/>
</dbReference>
<keyword evidence="8 12" id="KW-0479">Metal-binding</keyword>
<keyword evidence="6" id="KW-0963">Cytoplasm</keyword>
<dbReference type="PANTHER" id="PTHR45915:SF4">
    <property type="entry name" value="TRANSCRIPTION INTERMEDIARY FACTOR 1-ALPHA"/>
    <property type="match status" value="1"/>
</dbReference>
<dbReference type="PRINTS" id="PR01406">
    <property type="entry name" value="BBOXZNFINGER"/>
</dbReference>
<dbReference type="CDD" id="cd19845">
    <property type="entry name" value="Bbox1_TIF1a_C-VI"/>
    <property type="match status" value="1"/>
</dbReference>
<feature type="domain" description="B box-type" evidence="14">
    <location>
        <begin position="226"/>
        <end position="273"/>
    </location>
</feature>
<dbReference type="SMART" id="SM00336">
    <property type="entry name" value="BBOX"/>
    <property type="match status" value="2"/>
</dbReference>
<dbReference type="InterPro" id="IPR000315">
    <property type="entry name" value="Znf_B-box"/>
</dbReference>
<keyword evidence="15" id="KW-1185">Reference proteome</keyword>
<evidence type="ECO:0000256" key="3">
    <source>
        <dbReference type="ARBA" id="ARBA00004496"/>
    </source>
</evidence>
<evidence type="ECO:0000256" key="7">
    <source>
        <dbReference type="ARBA" id="ARBA00022679"/>
    </source>
</evidence>
<evidence type="ECO:0000256" key="6">
    <source>
        <dbReference type="ARBA" id="ARBA00022490"/>
    </source>
</evidence>
<sequence length="607" mass="64844">MEDCQDFDASYLINGAERPAAELRPPGAQRTARPNQRPRLRRGRGWASAFPPPSLPPRPLGGALLAVASVAGRGRAGAGPEVGRDRGGLGGGRRRERRGGEVRLGAFDERRGGWRGGRGAAFPVRGSSGAGAPAAAPPALLPAPPHAAPPVLGSAETPPPVPAPGSPVSGSSRFATQVLSSYILDTNPVSVGVIRCPVCSQECAERHNIDNIFVKDTKVPSSTVEKSNQVCTSCEDNAEANGFCVECVEWLCKTCIRAHQRVKFTKDHTVRQKEEVSAEAVGVTSQQPVFCPFHKKEQLKLYCETCDKLACWDCQLSEHKEHRYHFIEEAFQNQKVIIDTLITKLMEKTKYIKFTGNQIQNRLSSARRTPADSWSITSSTLRLTGLPCSPAPRLSAPSSLLPAQEGWNTEVAAGPPLRYGGNRRLGRAGAAAGPAGARWVAPPSPLPHYPGNSAGDCGGPCAAEGVYDGCRLLPINRLGPELPRACASGCLRTLSPSTSKSTVSPSPTLRRYFLGFFFFMAVWWTDTSSLVSFLLMKPYPFLTLTHLTVPQTFAAMTLLSPLAGAADVRLPGLPARLPVVQALGSLALRAGVGGVAAGSRPRCSWLR</sequence>
<keyword evidence="8 12" id="KW-0863">Zinc-finger</keyword>
<evidence type="ECO:0000256" key="12">
    <source>
        <dbReference type="PROSITE-ProRule" id="PRU00024"/>
    </source>
</evidence>
<feature type="region of interest" description="Disordered" evidence="13">
    <location>
        <begin position="73"/>
        <end position="101"/>
    </location>
</feature>
<feature type="compositionally biased region" description="Pro residues" evidence="13">
    <location>
        <begin position="135"/>
        <end position="148"/>
    </location>
</feature>
<comment type="subcellular location">
    <subcellularLocation>
        <location evidence="3">Cytoplasm</location>
    </subcellularLocation>
    <subcellularLocation>
        <location evidence="2">Nucleus</location>
    </subcellularLocation>
</comment>
<evidence type="ECO:0000256" key="4">
    <source>
        <dbReference type="ARBA" id="ARBA00008518"/>
    </source>
</evidence>
<name>A0ABM5AVI2_VULVU</name>
<dbReference type="GeneID" id="112911681"/>
<organism evidence="15 16">
    <name type="scientific">Vulpes vulpes</name>
    <name type="common">Red fox</name>
    <dbReference type="NCBI Taxonomy" id="9627"/>
    <lineage>
        <taxon>Eukaryota</taxon>
        <taxon>Metazoa</taxon>
        <taxon>Chordata</taxon>
        <taxon>Craniata</taxon>
        <taxon>Vertebrata</taxon>
        <taxon>Euteleostomi</taxon>
        <taxon>Mammalia</taxon>
        <taxon>Eutheria</taxon>
        <taxon>Laurasiatheria</taxon>
        <taxon>Carnivora</taxon>
        <taxon>Caniformia</taxon>
        <taxon>Canidae</taxon>
        <taxon>Vulpes</taxon>
    </lineage>
</organism>
<evidence type="ECO:0000256" key="8">
    <source>
        <dbReference type="ARBA" id="ARBA00022771"/>
    </source>
</evidence>
<gene>
    <name evidence="16" type="primary">LOC112911681</name>
</gene>
<feature type="domain" description="B box-type" evidence="14">
    <location>
        <begin position="286"/>
        <end position="330"/>
    </location>
</feature>
<dbReference type="CDD" id="cd19828">
    <property type="entry name" value="Bbox2_TIF1a_C-VI"/>
    <property type="match status" value="1"/>
</dbReference>
<feature type="region of interest" description="Disordered" evidence="13">
    <location>
        <begin position="15"/>
        <end position="61"/>
    </location>
</feature>
<keyword evidence="9" id="KW-0833">Ubl conjugation pathway</keyword>
<keyword evidence="7" id="KW-0808">Transferase</keyword>
<evidence type="ECO:0000256" key="5">
    <source>
        <dbReference type="ARBA" id="ARBA00012483"/>
    </source>
</evidence>
<comment type="catalytic activity">
    <reaction evidence="1">
        <text>S-ubiquitinyl-[E2 ubiquitin-conjugating enzyme]-L-cysteine + [acceptor protein]-L-lysine = [E2 ubiquitin-conjugating enzyme]-L-cysteine + N(6)-ubiquitinyl-[acceptor protein]-L-lysine.</text>
        <dbReference type="EC" id="2.3.2.27"/>
    </reaction>
</comment>
<dbReference type="Gene3D" id="3.30.160.60">
    <property type="entry name" value="Classic Zinc Finger"/>
    <property type="match status" value="1"/>
</dbReference>
<evidence type="ECO:0000256" key="9">
    <source>
        <dbReference type="ARBA" id="ARBA00022786"/>
    </source>
</evidence>
<dbReference type="Proteomes" id="UP001652641">
    <property type="component" value="Chromosome 7"/>
</dbReference>
<dbReference type="EC" id="2.3.2.27" evidence="5"/>
<proteinExistence type="inferred from homology"/>
<evidence type="ECO:0000256" key="1">
    <source>
        <dbReference type="ARBA" id="ARBA00000900"/>
    </source>
</evidence>
<evidence type="ECO:0000256" key="13">
    <source>
        <dbReference type="SAM" id="MobiDB-lite"/>
    </source>
</evidence>
<evidence type="ECO:0000259" key="14">
    <source>
        <dbReference type="PROSITE" id="PS50119"/>
    </source>
</evidence>
<comment type="similarity">
    <text evidence="4">Belongs to the TRIM/RBCC family.</text>
</comment>
<accession>A0ABM5AVI2</accession>
<reference evidence="16" key="1">
    <citation type="submission" date="2025-08" db="UniProtKB">
        <authorList>
            <consortium name="RefSeq"/>
        </authorList>
    </citation>
    <scope>IDENTIFICATION</scope>
    <source>
        <tissue evidence="16">Cell line</tissue>
    </source>
</reference>
<evidence type="ECO:0000313" key="16">
    <source>
        <dbReference type="RefSeq" id="XP_072618780.1"/>
    </source>
</evidence>